<evidence type="ECO:0000313" key="7">
    <source>
        <dbReference type="RefSeq" id="XP_031549204.1"/>
    </source>
</evidence>
<dbReference type="KEGG" id="aten:116286769"/>
<accession>A0A6P8GY73</accession>
<dbReference type="Pfam" id="PF00038">
    <property type="entry name" value="Filament"/>
    <property type="match status" value="1"/>
</dbReference>
<dbReference type="SMART" id="SM01391">
    <property type="entry name" value="Filament"/>
    <property type="match status" value="1"/>
</dbReference>
<dbReference type="InterPro" id="IPR036415">
    <property type="entry name" value="Lamin_tail_dom_sf"/>
</dbReference>
<dbReference type="InterPro" id="IPR039008">
    <property type="entry name" value="IF_rod_dom"/>
</dbReference>
<dbReference type="Gene3D" id="1.20.5.1160">
    <property type="entry name" value="Vasodilator-stimulated phosphoprotein"/>
    <property type="match status" value="1"/>
</dbReference>
<dbReference type="InterPro" id="IPR001322">
    <property type="entry name" value="Lamin_tail_dom"/>
</dbReference>
<dbReference type="InterPro" id="IPR042840">
    <property type="entry name" value="LMNTD1"/>
</dbReference>
<dbReference type="Gene3D" id="1.20.5.170">
    <property type="match status" value="1"/>
</dbReference>
<dbReference type="OrthoDB" id="102442at2759"/>
<dbReference type="Gene3D" id="2.60.40.1260">
    <property type="entry name" value="Lamin Tail domain"/>
    <property type="match status" value="1"/>
</dbReference>
<evidence type="ECO:0000259" key="5">
    <source>
        <dbReference type="PROSITE" id="PS51841"/>
    </source>
</evidence>
<evidence type="ECO:0000256" key="3">
    <source>
        <dbReference type="SAM" id="Coils"/>
    </source>
</evidence>
<feature type="domain" description="LTD" evidence="5">
    <location>
        <begin position="471"/>
        <end position="589"/>
    </location>
</feature>
<keyword evidence="2 3" id="KW-0175">Coiled coil</keyword>
<feature type="coiled-coil region" evidence="3">
    <location>
        <begin position="165"/>
        <end position="217"/>
    </location>
</feature>
<feature type="region of interest" description="Disordered" evidence="4">
    <location>
        <begin position="397"/>
        <end position="428"/>
    </location>
</feature>
<dbReference type="PANTHER" id="PTHR47012">
    <property type="entry name" value="LAMIN TAIL DOMAIN-CONTAINING PROTEIN 1"/>
    <property type="match status" value="1"/>
</dbReference>
<feature type="coiled-coil region" evidence="3">
    <location>
        <begin position="258"/>
        <end position="345"/>
    </location>
</feature>
<evidence type="ECO:0000256" key="1">
    <source>
        <dbReference type="ARBA" id="ARBA00022754"/>
    </source>
</evidence>
<name>A0A6P8GY73_ACTTE</name>
<keyword evidence="1" id="KW-0403">Intermediate filament</keyword>
<dbReference type="Pfam" id="PF00932">
    <property type="entry name" value="LTD"/>
    <property type="match status" value="1"/>
</dbReference>
<keyword evidence="6" id="KW-1185">Reference proteome</keyword>
<organism evidence="6 7">
    <name type="scientific">Actinia tenebrosa</name>
    <name type="common">Australian red waratah sea anemone</name>
    <dbReference type="NCBI Taxonomy" id="6105"/>
    <lineage>
        <taxon>Eukaryota</taxon>
        <taxon>Metazoa</taxon>
        <taxon>Cnidaria</taxon>
        <taxon>Anthozoa</taxon>
        <taxon>Hexacorallia</taxon>
        <taxon>Actiniaria</taxon>
        <taxon>Actiniidae</taxon>
        <taxon>Actinia</taxon>
    </lineage>
</organism>
<feature type="compositionally biased region" description="Polar residues" evidence="4">
    <location>
        <begin position="413"/>
        <end position="426"/>
    </location>
</feature>
<dbReference type="SUPFAM" id="SSF64593">
    <property type="entry name" value="Intermediate filament protein, coiled coil region"/>
    <property type="match status" value="1"/>
</dbReference>
<protein>
    <submittedName>
        <fullName evidence="7">Lamin-B1-like</fullName>
    </submittedName>
</protein>
<evidence type="ECO:0000256" key="4">
    <source>
        <dbReference type="SAM" id="MobiDB-lite"/>
    </source>
</evidence>
<dbReference type="InParanoid" id="A0A6P8GY73"/>
<feature type="region of interest" description="Disordered" evidence="4">
    <location>
        <begin position="591"/>
        <end position="757"/>
    </location>
</feature>
<feature type="compositionally biased region" description="Polar residues" evidence="4">
    <location>
        <begin position="721"/>
        <end position="744"/>
    </location>
</feature>
<dbReference type="GeneID" id="116286769"/>
<dbReference type="SUPFAM" id="SSF74853">
    <property type="entry name" value="Lamin A/C globular tail domain"/>
    <property type="match status" value="1"/>
</dbReference>
<reference evidence="7" key="1">
    <citation type="submission" date="2025-08" db="UniProtKB">
        <authorList>
            <consortium name="RefSeq"/>
        </authorList>
    </citation>
    <scope>IDENTIFICATION</scope>
</reference>
<dbReference type="RefSeq" id="XP_031549204.1">
    <property type="nucleotide sequence ID" value="XM_031693344.1"/>
</dbReference>
<feature type="compositionally biased region" description="Polar residues" evidence="4">
    <location>
        <begin position="667"/>
        <end position="676"/>
    </location>
</feature>
<feature type="coiled-coil region" evidence="3">
    <location>
        <begin position="49"/>
        <end position="115"/>
    </location>
</feature>
<sequence>MATPIVVPKLVEKEYLSTLNDRFASYISRVRQMRELSGRNDTVNFMNSTKILEEEITALKAMYERQLEELRHQLEDLAKDRTQQQLAAAKNSALVAELQDKLGNETSNRKKVENALADAHRVIADKEALLQDARVTTTQHQNAHMDTTRERDGLQTALTQTQQALDTEMAARVDLQTNVNQLREKLGFEQQLHEKEMAEIRARLNEADQTILLAEERLHEHNIIDENLAAMLAKVKLHSQHELRRFKEESEISHQNSMNQLKIQLDNESRNLASATDDNIHMKAHIESLQSKIINLDAKCSSLEAQNSSLIQSLEMERQQAANTIKNLEAKLRELQEALMAKVRELGLAYNAHVPLDLELGAFATLLEAEERRLSLALQNQAPLAPVRSRTWHTITPRSKTLTTEPKRPASTLGITPSSVSTSTKIHTPIARPKTTAGTLSVSRTVPPVVEPVTTASPYRHTWSYVPNFIDYHSPTSSHTGNVRILEVNPDGNYVRLFNTSAHRDEEIGGYMVQQNVSGRPVTVFRFPPRTRLKALSHTTVWSAGSLMKHNPPSDFLWKEQHKWGTGPECTTILCKPNGQAVAWTTAAFPFGVPNQIPTRDTGPGSPRDTGLDREPSREPKSPRSKNPEPPPREIENKSFSRSPNDPLHPHAVQTRVKTGGHDGMTMNPQSRSQTVRPDPAGASRTGGAPLRRYAGSSLPNDKDSSPKQGHGGTIRVMPSSEFTSPKQNYQDRLSNLTTQQRVNFSPPPPRPYVASR</sequence>
<dbReference type="GO" id="GO:0005635">
    <property type="term" value="C:nuclear envelope"/>
    <property type="evidence" value="ECO:0007669"/>
    <property type="project" value="TreeGrafter"/>
</dbReference>
<dbReference type="Proteomes" id="UP000515163">
    <property type="component" value="Unplaced"/>
</dbReference>
<dbReference type="GO" id="GO:0005882">
    <property type="term" value="C:intermediate filament"/>
    <property type="evidence" value="ECO:0007669"/>
    <property type="project" value="UniProtKB-KW"/>
</dbReference>
<feature type="compositionally biased region" description="Basic and acidic residues" evidence="4">
    <location>
        <begin position="610"/>
        <end position="622"/>
    </location>
</feature>
<dbReference type="PANTHER" id="PTHR47012:SF3">
    <property type="entry name" value="LAMIN TAIL DOMAIN CONTAINING 1"/>
    <property type="match status" value="1"/>
</dbReference>
<gene>
    <name evidence="7" type="primary">LOC116286769</name>
</gene>
<dbReference type="GO" id="GO:0005737">
    <property type="term" value="C:cytoplasm"/>
    <property type="evidence" value="ECO:0007669"/>
    <property type="project" value="TreeGrafter"/>
</dbReference>
<dbReference type="AlphaFoldDB" id="A0A6P8GY73"/>
<evidence type="ECO:0000256" key="2">
    <source>
        <dbReference type="ARBA" id="ARBA00023054"/>
    </source>
</evidence>
<dbReference type="PROSITE" id="PS51841">
    <property type="entry name" value="LTD"/>
    <property type="match status" value="1"/>
</dbReference>
<proteinExistence type="predicted"/>
<evidence type="ECO:0000313" key="6">
    <source>
        <dbReference type="Proteomes" id="UP000515163"/>
    </source>
</evidence>
<feature type="compositionally biased region" description="Pro residues" evidence="4">
    <location>
        <begin position="746"/>
        <end position="757"/>
    </location>
</feature>